<dbReference type="GO" id="GO:0006950">
    <property type="term" value="P:response to stress"/>
    <property type="evidence" value="ECO:0007669"/>
    <property type="project" value="UniProtKB-ARBA"/>
</dbReference>
<name>A0A9X2J6U5_9GAMM</name>
<evidence type="ECO:0000259" key="1">
    <source>
        <dbReference type="Pfam" id="PF10263"/>
    </source>
</evidence>
<keyword evidence="3" id="KW-1185">Reference proteome</keyword>
<dbReference type="RefSeq" id="WP_252472367.1">
    <property type="nucleotide sequence ID" value="NZ_JALBWM010000158.1"/>
</dbReference>
<comment type="caution">
    <text evidence="2">The sequence shown here is derived from an EMBL/GenBank/DDBJ whole genome shotgun (WGS) entry which is preliminary data.</text>
</comment>
<organism evidence="2 3">
    <name type="scientific">Microbulbifer okhotskensis</name>
    <dbReference type="NCBI Taxonomy" id="2926617"/>
    <lineage>
        <taxon>Bacteria</taxon>
        <taxon>Pseudomonadati</taxon>
        <taxon>Pseudomonadota</taxon>
        <taxon>Gammaproteobacteria</taxon>
        <taxon>Cellvibrionales</taxon>
        <taxon>Microbulbiferaceae</taxon>
        <taxon>Microbulbifer</taxon>
    </lineage>
</organism>
<feature type="domain" description="SprT-like" evidence="1">
    <location>
        <begin position="15"/>
        <end position="112"/>
    </location>
</feature>
<sequence>MNPTAELYQSLQVAYDRFNERLFDASLPPIIFTVQRKPGVMGYFTGDRWSDVHGRIVSEIAINPSYIASSRLIEVMQTLIHEMVHCWQHFHGSPGRKYYHNMEWAKKMIEVGLMPSSTGEPGGNIIGQFMGDYILEDGNFLKVFQELEADREIGLFWLDRKALPRLFEPVIAGANPNSKPDRVLLESGTTGEYVLSEDGFEVSPLEQGTPFTSTVPTVNSLLPSNLQILETPKRKTRIRYQCPGCDVIVYGRPKLHILCGDCDIQFERDLE</sequence>
<dbReference type="Proteomes" id="UP001139028">
    <property type="component" value="Unassembled WGS sequence"/>
</dbReference>
<proteinExistence type="predicted"/>
<reference evidence="2" key="1">
    <citation type="journal article" date="2022" name="Arch. Microbiol.">
        <title>Microbulbifer okhotskensis sp. nov., isolated from a deep bottom sediment of the Okhotsk Sea.</title>
        <authorList>
            <person name="Romanenko L."/>
            <person name="Kurilenko V."/>
            <person name="Otstavnykh N."/>
            <person name="Velansky P."/>
            <person name="Isaeva M."/>
            <person name="Mikhailov V."/>
        </authorList>
    </citation>
    <scope>NUCLEOTIDE SEQUENCE</scope>
    <source>
        <strain evidence="2">OS29</strain>
    </source>
</reference>
<dbReference type="AlphaFoldDB" id="A0A9X2J6U5"/>
<protein>
    <submittedName>
        <fullName evidence="2">SprT-like domain-containing protein</fullName>
    </submittedName>
</protein>
<evidence type="ECO:0000313" key="3">
    <source>
        <dbReference type="Proteomes" id="UP001139028"/>
    </source>
</evidence>
<gene>
    <name evidence="2" type="ORF">MO867_19905</name>
</gene>
<dbReference type="InterPro" id="IPR006640">
    <property type="entry name" value="SprT-like_domain"/>
</dbReference>
<dbReference type="EMBL" id="JALBWM010000158">
    <property type="protein sequence ID" value="MCO1336598.1"/>
    <property type="molecule type" value="Genomic_DNA"/>
</dbReference>
<evidence type="ECO:0000313" key="2">
    <source>
        <dbReference type="EMBL" id="MCO1336598.1"/>
    </source>
</evidence>
<accession>A0A9X2J6U5</accession>
<dbReference type="Pfam" id="PF10263">
    <property type="entry name" value="SprT-like"/>
    <property type="match status" value="1"/>
</dbReference>